<proteinExistence type="inferred from homology"/>
<dbReference type="PRINTS" id="PR00080">
    <property type="entry name" value="SDRFAMILY"/>
</dbReference>
<dbReference type="OrthoDB" id="9806974at2"/>
<evidence type="ECO:0000256" key="1">
    <source>
        <dbReference type="ARBA" id="ARBA00006484"/>
    </source>
</evidence>
<dbReference type="GO" id="GO:0016616">
    <property type="term" value="F:oxidoreductase activity, acting on the CH-OH group of donors, NAD or NADP as acceptor"/>
    <property type="evidence" value="ECO:0007669"/>
    <property type="project" value="TreeGrafter"/>
</dbReference>
<dbReference type="AlphaFoldDB" id="A0A071M9F8"/>
<dbReference type="FunFam" id="3.40.50.720:FF:000084">
    <property type="entry name" value="Short-chain dehydrogenase reductase"/>
    <property type="match status" value="1"/>
</dbReference>
<protein>
    <submittedName>
        <fullName evidence="2">2-deoxy-D-gluconate 3-dehydrogenase</fullName>
    </submittedName>
</protein>
<dbReference type="SUPFAM" id="SSF51735">
    <property type="entry name" value="NAD(P)-binding Rossmann-fold domains"/>
    <property type="match status" value="1"/>
</dbReference>
<reference evidence="2" key="1">
    <citation type="submission" date="2014-04" db="EMBL/GenBank/DDBJ databases">
        <title>In planta biocontrol of soil-borne Fusarium wilt of banana through a plant endophytic bacterium, Burkholderia cenocepacia 869T2.</title>
        <authorList>
            <person name="Ho Y.-N."/>
            <person name="Chiang H.-M."/>
            <person name="Chao C.-P."/>
            <person name="Su C.-C."/>
            <person name="Hsu H.-F."/>
            <person name="Guo C.-T."/>
            <person name="Hsieh J.-L."/>
            <person name="Huang C.-C."/>
        </authorList>
    </citation>
    <scope>NUCLEOTIDE SEQUENCE [LARGE SCALE GENOMIC DNA]</scope>
    <source>
        <strain evidence="2">869T2</strain>
    </source>
</reference>
<comment type="caution">
    <text evidence="2">The sequence shown here is derived from an EMBL/GenBank/DDBJ whole genome shotgun (WGS) entry which is preliminary data.</text>
</comment>
<organism evidence="2">
    <name type="scientific">Burkholderia cenocepacia</name>
    <dbReference type="NCBI Taxonomy" id="95486"/>
    <lineage>
        <taxon>Bacteria</taxon>
        <taxon>Pseudomonadati</taxon>
        <taxon>Pseudomonadota</taxon>
        <taxon>Betaproteobacteria</taxon>
        <taxon>Burkholderiales</taxon>
        <taxon>Burkholderiaceae</taxon>
        <taxon>Burkholderia</taxon>
        <taxon>Burkholderia cepacia complex</taxon>
    </lineage>
</organism>
<dbReference type="Gene3D" id="3.40.50.720">
    <property type="entry name" value="NAD(P)-binding Rossmann-like Domain"/>
    <property type="match status" value="1"/>
</dbReference>
<accession>A0A071M9F8</accession>
<dbReference type="Pfam" id="PF13561">
    <property type="entry name" value="adh_short_C2"/>
    <property type="match status" value="1"/>
</dbReference>
<dbReference type="PROSITE" id="PS00061">
    <property type="entry name" value="ADH_SHORT"/>
    <property type="match status" value="1"/>
</dbReference>
<dbReference type="EMBL" id="JJOA01000020">
    <property type="protein sequence ID" value="KEA57363.1"/>
    <property type="molecule type" value="Genomic_DNA"/>
</dbReference>
<evidence type="ECO:0000313" key="2">
    <source>
        <dbReference type="EMBL" id="KEA57363.1"/>
    </source>
</evidence>
<dbReference type="InterPro" id="IPR002347">
    <property type="entry name" value="SDR_fam"/>
</dbReference>
<dbReference type="PRINTS" id="PR00081">
    <property type="entry name" value="GDHRDH"/>
</dbReference>
<dbReference type="PANTHER" id="PTHR42760:SF40">
    <property type="entry name" value="3-OXOACYL-[ACYL-CARRIER-PROTEIN] REDUCTASE, CHLOROPLASTIC"/>
    <property type="match status" value="1"/>
</dbReference>
<dbReference type="InterPro" id="IPR036291">
    <property type="entry name" value="NAD(P)-bd_dom_sf"/>
</dbReference>
<dbReference type="InterPro" id="IPR020904">
    <property type="entry name" value="Sc_DH/Rdtase_CS"/>
</dbReference>
<dbReference type="GO" id="GO:0030497">
    <property type="term" value="P:fatty acid elongation"/>
    <property type="evidence" value="ECO:0007669"/>
    <property type="project" value="TreeGrafter"/>
</dbReference>
<sequence length="240" mass="24933">MSRQWAFEGQSVVVTGGTSGIGARTALRFAQAGASVVALGLDAAGPHAPVHAGIRCVALDVTDSDALARTIAALPRLDVLVNGVGISRHADEYRMDQFELVLNVNLTSVMRASDAARPALSAHGGSIVNIASMYTYFGSKDRPAYSASKGGIAQLTRSLAQAWADRGIRVNAVAPGWIDTPLSTGLKADAQASRRILERTPLGRWGTADEVAEVILFLCSPGASFVTGAVVPVDGGYSTV</sequence>
<gene>
    <name evidence="2" type="ORF">DT99_23370</name>
</gene>
<dbReference type="PANTHER" id="PTHR42760">
    <property type="entry name" value="SHORT-CHAIN DEHYDROGENASES/REDUCTASES FAMILY MEMBER"/>
    <property type="match status" value="1"/>
</dbReference>
<dbReference type="CDD" id="cd05233">
    <property type="entry name" value="SDR_c"/>
    <property type="match status" value="1"/>
</dbReference>
<comment type="similarity">
    <text evidence="1">Belongs to the short-chain dehydrogenases/reductases (SDR) family.</text>
</comment>
<name>A0A071M9F8_9BURK</name>